<evidence type="ECO:0000256" key="6">
    <source>
        <dbReference type="ARBA" id="ARBA00023204"/>
    </source>
</evidence>
<comment type="caution">
    <text evidence="9">The sequence shown here is derived from an EMBL/GenBank/DDBJ whole genome shotgun (WGS) entry which is preliminary data.</text>
</comment>
<keyword evidence="7" id="KW-0539">Nucleus</keyword>
<dbReference type="InterPro" id="IPR036187">
    <property type="entry name" value="DNA_mismatch_repair_MutS_sf"/>
</dbReference>
<dbReference type="SUPFAM" id="SSF48334">
    <property type="entry name" value="DNA repair protein MutS, domain III"/>
    <property type="match status" value="1"/>
</dbReference>
<dbReference type="PANTHER" id="PTHR11361">
    <property type="entry name" value="DNA MISMATCH REPAIR PROTEIN MUTS FAMILY MEMBER"/>
    <property type="match status" value="1"/>
</dbReference>
<name>A0ABD3P3Y8_9STRA</name>
<dbReference type="Pfam" id="PF00488">
    <property type="entry name" value="MutS_V"/>
    <property type="match status" value="1"/>
</dbReference>
<dbReference type="SUPFAM" id="SSF52540">
    <property type="entry name" value="P-loop containing nucleoside triphosphate hydrolases"/>
    <property type="match status" value="1"/>
</dbReference>
<evidence type="ECO:0000259" key="8">
    <source>
        <dbReference type="PROSITE" id="PS00486"/>
    </source>
</evidence>
<keyword evidence="4" id="KW-0067">ATP-binding</keyword>
<evidence type="ECO:0000256" key="3">
    <source>
        <dbReference type="ARBA" id="ARBA00022763"/>
    </source>
</evidence>
<evidence type="ECO:0000256" key="7">
    <source>
        <dbReference type="ARBA" id="ARBA00023242"/>
    </source>
</evidence>
<dbReference type="GO" id="GO:0005524">
    <property type="term" value="F:ATP binding"/>
    <property type="evidence" value="ECO:0007669"/>
    <property type="project" value="UniProtKB-KW"/>
</dbReference>
<keyword evidence="5" id="KW-0238">DNA-binding</keyword>
<dbReference type="EMBL" id="JABMIG020000271">
    <property type="protein sequence ID" value="KAL3782964.1"/>
    <property type="molecule type" value="Genomic_DNA"/>
</dbReference>
<protein>
    <recommendedName>
        <fullName evidence="8">DNA mismatch repair proteins mutS family domain-containing protein</fullName>
    </recommendedName>
</protein>
<dbReference type="InterPro" id="IPR000432">
    <property type="entry name" value="DNA_mismatch_repair_MutS_C"/>
</dbReference>
<evidence type="ECO:0000256" key="5">
    <source>
        <dbReference type="ARBA" id="ARBA00023125"/>
    </source>
</evidence>
<dbReference type="FunFam" id="3.40.50.300:FF:002852">
    <property type="entry name" value="Mismatch repair protein"/>
    <property type="match status" value="1"/>
</dbReference>
<sequence>MIHDQMNDLWAQISQQQNQVRIEDVDSNSNTSCVWQFRLPNTNDIKLLQQHTDVKVHRLLKNGVYFSTKALEQLGTKKRDLTVEYQQKQRDIVEQVMSVAATYAPVLERAGACLSELDVLASLAFVAAYSRDGYCRPVMTDGEEDGLGIELVGARHPCVELQDDVSFIPNDFNLVFGSSSFLLVTGPNMGGKSTYIRSLGAIVAMAQIGSFVPCTSAKINIVHHILARVGAGDAQDRGISTFMAEMLEASSILRTSTKRSLIIIDELGRGTSTFDGFGLAKAISEHIIQNIGCITVFATHFHELTALEEQEKSVSNCHVTAHNDVQNGLTFLYEVRPGPCLESFGIQVAEMANMPPSIIADAKRKAQQLENFDYRRKSKLQEAVDEEGQDAMEETSTAMEFLHRFRKLPIDDMSEEEINHTVLPLLKQYGFHPGIGFRLKGLN</sequence>
<keyword evidence="2" id="KW-0547">Nucleotide-binding</keyword>
<dbReference type="Gene3D" id="3.40.50.300">
    <property type="entry name" value="P-loop containing nucleotide triphosphate hydrolases"/>
    <property type="match status" value="1"/>
</dbReference>
<dbReference type="InterPro" id="IPR045076">
    <property type="entry name" value="MutS"/>
</dbReference>
<organism evidence="9 10">
    <name type="scientific">Cyclotella cryptica</name>
    <dbReference type="NCBI Taxonomy" id="29204"/>
    <lineage>
        <taxon>Eukaryota</taxon>
        <taxon>Sar</taxon>
        <taxon>Stramenopiles</taxon>
        <taxon>Ochrophyta</taxon>
        <taxon>Bacillariophyta</taxon>
        <taxon>Coscinodiscophyceae</taxon>
        <taxon>Thalassiosirophycidae</taxon>
        <taxon>Stephanodiscales</taxon>
        <taxon>Stephanodiscaceae</taxon>
        <taxon>Cyclotella</taxon>
    </lineage>
</organism>
<dbReference type="SMART" id="SM00534">
    <property type="entry name" value="MUTSac"/>
    <property type="match status" value="1"/>
</dbReference>
<dbReference type="GO" id="GO:0003677">
    <property type="term" value="F:DNA binding"/>
    <property type="evidence" value="ECO:0007669"/>
    <property type="project" value="UniProtKB-KW"/>
</dbReference>
<dbReference type="Proteomes" id="UP001516023">
    <property type="component" value="Unassembled WGS sequence"/>
</dbReference>
<dbReference type="GO" id="GO:0005634">
    <property type="term" value="C:nucleus"/>
    <property type="evidence" value="ECO:0007669"/>
    <property type="project" value="UniProtKB-SubCell"/>
</dbReference>
<reference evidence="9 10" key="1">
    <citation type="journal article" date="2020" name="G3 (Bethesda)">
        <title>Improved Reference Genome for Cyclotella cryptica CCMP332, a Model for Cell Wall Morphogenesis, Salinity Adaptation, and Lipid Production in Diatoms (Bacillariophyta).</title>
        <authorList>
            <person name="Roberts W.R."/>
            <person name="Downey K.M."/>
            <person name="Ruck E.C."/>
            <person name="Traller J.C."/>
            <person name="Alverson A.J."/>
        </authorList>
    </citation>
    <scope>NUCLEOTIDE SEQUENCE [LARGE SCALE GENOMIC DNA]</scope>
    <source>
        <strain evidence="9 10">CCMP332</strain>
    </source>
</reference>
<dbReference type="AlphaFoldDB" id="A0ABD3P3Y8"/>
<dbReference type="PROSITE" id="PS00486">
    <property type="entry name" value="DNA_MISMATCH_REPAIR_2"/>
    <property type="match status" value="1"/>
</dbReference>
<dbReference type="GO" id="GO:0006281">
    <property type="term" value="P:DNA repair"/>
    <property type="evidence" value="ECO:0007669"/>
    <property type="project" value="UniProtKB-KW"/>
</dbReference>
<dbReference type="InterPro" id="IPR027417">
    <property type="entry name" value="P-loop_NTPase"/>
</dbReference>
<accession>A0ABD3P3Y8</accession>
<evidence type="ECO:0000256" key="2">
    <source>
        <dbReference type="ARBA" id="ARBA00022741"/>
    </source>
</evidence>
<feature type="domain" description="DNA mismatch repair proteins mutS family" evidence="8">
    <location>
        <begin position="260"/>
        <end position="276"/>
    </location>
</feature>
<proteinExistence type="predicted"/>
<dbReference type="Gene3D" id="1.10.1420.10">
    <property type="match status" value="1"/>
</dbReference>
<gene>
    <name evidence="9" type="ORF">HJC23_003120</name>
</gene>
<evidence type="ECO:0000313" key="9">
    <source>
        <dbReference type="EMBL" id="KAL3782964.1"/>
    </source>
</evidence>
<keyword evidence="6" id="KW-0234">DNA repair</keyword>
<keyword evidence="10" id="KW-1185">Reference proteome</keyword>
<evidence type="ECO:0000313" key="10">
    <source>
        <dbReference type="Proteomes" id="UP001516023"/>
    </source>
</evidence>
<evidence type="ECO:0000256" key="4">
    <source>
        <dbReference type="ARBA" id="ARBA00022840"/>
    </source>
</evidence>
<evidence type="ECO:0000256" key="1">
    <source>
        <dbReference type="ARBA" id="ARBA00004123"/>
    </source>
</evidence>
<comment type="subcellular location">
    <subcellularLocation>
        <location evidence="1">Nucleus</location>
    </subcellularLocation>
</comment>
<keyword evidence="3" id="KW-0227">DNA damage</keyword>
<dbReference type="PANTHER" id="PTHR11361:SF35">
    <property type="entry name" value="DNA MISMATCH REPAIR PROTEIN MSH2"/>
    <property type="match status" value="1"/>
</dbReference>